<gene>
    <name evidence="1" type="ORF">B0I08_10584</name>
</gene>
<proteinExistence type="predicted"/>
<protein>
    <submittedName>
        <fullName evidence="1">Uncharacterized protein</fullName>
    </submittedName>
</protein>
<evidence type="ECO:0000313" key="1">
    <source>
        <dbReference type="EMBL" id="PRY67923.1"/>
    </source>
</evidence>
<dbReference type="AlphaFoldDB" id="A0A2T0VCM1"/>
<dbReference type="OrthoDB" id="4981521at2"/>
<dbReference type="EMBL" id="PVTL01000005">
    <property type="protein sequence ID" value="PRY67923.1"/>
    <property type="molecule type" value="Genomic_DNA"/>
</dbReference>
<name>A0A2T0VCM1_9MICO</name>
<keyword evidence="2" id="KW-1185">Reference proteome</keyword>
<organism evidence="1 2">
    <name type="scientific">Glaciihabitans tibetensis</name>
    <dbReference type="NCBI Taxonomy" id="1266600"/>
    <lineage>
        <taxon>Bacteria</taxon>
        <taxon>Bacillati</taxon>
        <taxon>Actinomycetota</taxon>
        <taxon>Actinomycetes</taxon>
        <taxon>Micrococcales</taxon>
        <taxon>Microbacteriaceae</taxon>
        <taxon>Glaciihabitans</taxon>
    </lineage>
</organism>
<evidence type="ECO:0000313" key="2">
    <source>
        <dbReference type="Proteomes" id="UP000237983"/>
    </source>
</evidence>
<comment type="caution">
    <text evidence="1">The sequence shown here is derived from an EMBL/GenBank/DDBJ whole genome shotgun (WGS) entry which is preliminary data.</text>
</comment>
<accession>A0A2T0VCM1</accession>
<dbReference type="Proteomes" id="UP000237983">
    <property type="component" value="Unassembled WGS sequence"/>
</dbReference>
<dbReference type="RefSeq" id="WP_106212490.1">
    <property type="nucleotide sequence ID" value="NZ_PVTL01000005.1"/>
</dbReference>
<sequence length="209" mass="23685">MPHGFPLHVDVMAQCFCCRSLQPFRFASSSDQVVCPFCQKHLGSDKAERRDLEHIKMWSELVDDEQETHREYVAGAEATADADSAAIARLTAQVEQLSSVVAGEFDRTETGGVRELIETTVVRRAERNTELAHRQIDRLMAVLWRLDRLHHEDPERALHCVCGKSAAVCPENAALEPERTRLREWEQRNLALRDAGKRHALPLRAIAEP</sequence>
<reference evidence="1 2" key="1">
    <citation type="submission" date="2018-03" db="EMBL/GenBank/DDBJ databases">
        <title>Genomic Encyclopedia of Type Strains, Phase III (KMG-III): the genomes of soil and plant-associated and newly described type strains.</title>
        <authorList>
            <person name="Whitman W."/>
        </authorList>
    </citation>
    <scope>NUCLEOTIDE SEQUENCE [LARGE SCALE GENOMIC DNA]</scope>
    <source>
        <strain evidence="1 2">CGMCC 1.12484</strain>
    </source>
</reference>